<proteinExistence type="predicted"/>
<dbReference type="SUPFAM" id="SSF55144">
    <property type="entry name" value="LigT-like"/>
    <property type="match status" value="1"/>
</dbReference>
<accession>A0A0R1PFR2</accession>
<keyword evidence="2" id="KW-1185">Reference proteome</keyword>
<evidence type="ECO:0008006" key="3">
    <source>
        <dbReference type="Google" id="ProtNLM"/>
    </source>
</evidence>
<dbReference type="Pfam" id="PF13563">
    <property type="entry name" value="2_5_RNA_ligase2"/>
    <property type="match status" value="1"/>
</dbReference>
<evidence type="ECO:0000313" key="2">
    <source>
        <dbReference type="Proteomes" id="UP000051445"/>
    </source>
</evidence>
<name>A0A0R1PFR2_9LACO</name>
<dbReference type="STRING" id="1423746.FD27_GL001058"/>
<dbReference type="EMBL" id="AZER01000016">
    <property type="protein sequence ID" value="KRL27304.1"/>
    <property type="molecule type" value="Genomic_DNA"/>
</dbReference>
<dbReference type="AlphaFoldDB" id="A0A0R1PFR2"/>
<dbReference type="Proteomes" id="UP000051445">
    <property type="component" value="Unassembled WGS sequence"/>
</dbReference>
<reference evidence="1 2" key="1">
    <citation type="journal article" date="2015" name="Genome Announc.">
        <title>Expanding the biotechnology potential of lactobacilli through comparative genomics of 213 strains and associated genera.</title>
        <authorList>
            <person name="Sun Z."/>
            <person name="Harris H.M."/>
            <person name="McCann A."/>
            <person name="Guo C."/>
            <person name="Argimon S."/>
            <person name="Zhang W."/>
            <person name="Yang X."/>
            <person name="Jeffery I.B."/>
            <person name="Cooney J.C."/>
            <person name="Kagawa T.F."/>
            <person name="Liu W."/>
            <person name="Song Y."/>
            <person name="Salvetti E."/>
            <person name="Wrobel A."/>
            <person name="Rasinkangas P."/>
            <person name="Parkhill J."/>
            <person name="Rea M.C."/>
            <person name="O'Sullivan O."/>
            <person name="Ritari J."/>
            <person name="Douillard F.P."/>
            <person name="Paul Ross R."/>
            <person name="Yang R."/>
            <person name="Briner A.E."/>
            <person name="Felis G.E."/>
            <person name="de Vos W.M."/>
            <person name="Barrangou R."/>
            <person name="Klaenhammer T.R."/>
            <person name="Caufield P.W."/>
            <person name="Cui Y."/>
            <person name="Zhang H."/>
            <person name="O'Toole P.W."/>
        </authorList>
    </citation>
    <scope>NUCLEOTIDE SEQUENCE [LARGE SCALE GENOMIC DNA]</scope>
    <source>
        <strain evidence="1 2">DSM 13145</strain>
    </source>
</reference>
<gene>
    <name evidence="1" type="ORF">FD27_GL001058</name>
</gene>
<organism evidence="1 2">
    <name type="scientific">Limosilactobacillus frumenti DSM 13145</name>
    <dbReference type="NCBI Taxonomy" id="1423746"/>
    <lineage>
        <taxon>Bacteria</taxon>
        <taxon>Bacillati</taxon>
        <taxon>Bacillota</taxon>
        <taxon>Bacilli</taxon>
        <taxon>Lactobacillales</taxon>
        <taxon>Lactobacillaceae</taxon>
        <taxon>Limosilactobacillus</taxon>
    </lineage>
</organism>
<dbReference type="InterPro" id="IPR009097">
    <property type="entry name" value="Cyclic_Pdiesterase"/>
</dbReference>
<sequence length="232" mass="26437">MMTKLDQQLAALYQSIDERGRQQLNAQQITGDPILAIHEPDQRRGLTLLVTLPAHVKRNIQFCLTSLRSAAPNMYYYPSTDLHITILDLLRAQKDFQLSPAQFSQYQRVISQVIAQARPVQWTIKNVYLSPVGVLVGGFYSPVLTTIRDQIRRQCQQQGLPVMERYRTVSGHMTVARFIKQPTNPQKLLKAVDQLAQLKFGTFTSYQFSLVVHDWYNQRIDQAAPLPIGQGA</sequence>
<comment type="caution">
    <text evidence="1">The sequence shown here is derived from an EMBL/GenBank/DDBJ whole genome shotgun (WGS) entry which is preliminary data.</text>
</comment>
<protein>
    <recommendedName>
        <fullName evidence="3">2'-5' RNA ligase</fullName>
    </recommendedName>
</protein>
<dbReference type="PATRIC" id="fig|1423746.3.peg.1072"/>
<dbReference type="Gene3D" id="3.90.1140.10">
    <property type="entry name" value="Cyclic phosphodiesterase"/>
    <property type="match status" value="1"/>
</dbReference>
<evidence type="ECO:0000313" key="1">
    <source>
        <dbReference type="EMBL" id="KRL27304.1"/>
    </source>
</evidence>